<dbReference type="AlphaFoldDB" id="L8JLF9"/>
<accession>L8JLF9</accession>
<evidence type="ECO:0000313" key="1">
    <source>
        <dbReference type="EMBL" id="ELR68329.1"/>
    </source>
</evidence>
<dbReference type="EMBL" id="AMZN01000121">
    <property type="protein sequence ID" value="ELR68329.1"/>
    <property type="molecule type" value="Genomic_DNA"/>
</dbReference>
<comment type="caution">
    <text evidence="1">The sequence shown here is derived from an EMBL/GenBank/DDBJ whole genome shotgun (WGS) entry which is preliminary data.</text>
</comment>
<protein>
    <submittedName>
        <fullName evidence="1">Uncharacterized protein</fullName>
    </submittedName>
</protein>
<sequence>MLFIPWAHLGLPMFAIAQSGPNNMYNKKKGIAAAMPF</sequence>
<proteinExistence type="predicted"/>
<reference evidence="1 2" key="1">
    <citation type="submission" date="2012-12" db="EMBL/GenBank/DDBJ databases">
        <title>Genome assembly of Fulvivirga imtechensis AK7.</title>
        <authorList>
            <person name="Nupur N."/>
            <person name="Khatri I."/>
            <person name="Kumar R."/>
            <person name="Subramanian S."/>
            <person name="Pinnaka A."/>
        </authorList>
    </citation>
    <scope>NUCLEOTIDE SEQUENCE [LARGE SCALE GENOMIC DNA]</scope>
    <source>
        <strain evidence="1 2">AK7</strain>
    </source>
</reference>
<organism evidence="1 2">
    <name type="scientific">Fulvivirga imtechensis AK7</name>
    <dbReference type="NCBI Taxonomy" id="1237149"/>
    <lineage>
        <taxon>Bacteria</taxon>
        <taxon>Pseudomonadati</taxon>
        <taxon>Bacteroidota</taxon>
        <taxon>Cytophagia</taxon>
        <taxon>Cytophagales</taxon>
        <taxon>Fulvivirgaceae</taxon>
        <taxon>Fulvivirga</taxon>
    </lineage>
</organism>
<dbReference type="STRING" id="1237149.C900_00517"/>
<evidence type="ECO:0000313" key="2">
    <source>
        <dbReference type="Proteomes" id="UP000011135"/>
    </source>
</evidence>
<keyword evidence="2" id="KW-1185">Reference proteome</keyword>
<name>L8JLF9_9BACT</name>
<dbReference type="Proteomes" id="UP000011135">
    <property type="component" value="Unassembled WGS sequence"/>
</dbReference>
<gene>
    <name evidence="1" type="ORF">C900_00517</name>
</gene>